<keyword evidence="2" id="KW-1185">Reference proteome</keyword>
<accession>A0ACB0LKS7</accession>
<gene>
    <name evidence="1" type="ORF">MILVUS5_LOCUS34212</name>
</gene>
<dbReference type="EMBL" id="CASHSV030000615">
    <property type="protein sequence ID" value="CAJ2670132.1"/>
    <property type="molecule type" value="Genomic_DNA"/>
</dbReference>
<reference evidence="1" key="1">
    <citation type="submission" date="2023-10" db="EMBL/GenBank/DDBJ databases">
        <authorList>
            <person name="Rodriguez Cubillos JULIANA M."/>
            <person name="De Vega J."/>
        </authorList>
    </citation>
    <scope>NUCLEOTIDE SEQUENCE</scope>
</reference>
<comment type="caution">
    <text evidence="1">The sequence shown here is derived from an EMBL/GenBank/DDBJ whole genome shotgun (WGS) entry which is preliminary data.</text>
</comment>
<dbReference type="Proteomes" id="UP001177021">
    <property type="component" value="Unassembled WGS sequence"/>
</dbReference>
<sequence length="67" mass="7695">MKFFRLRLKDKQCGGNGRLEQLEVMGMGCLERNHILFSLPVPPIPLISNFSSLSLPSLYLTYPDIWI</sequence>
<name>A0ACB0LKS7_TRIPR</name>
<organism evidence="1 2">
    <name type="scientific">Trifolium pratense</name>
    <name type="common">Red clover</name>
    <dbReference type="NCBI Taxonomy" id="57577"/>
    <lineage>
        <taxon>Eukaryota</taxon>
        <taxon>Viridiplantae</taxon>
        <taxon>Streptophyta</taxon>
        <taxon>Embryophyta</taxon>
        <taxon>Tracheophyta</taxon>
        <taxon>Spermatophyta</taxon>
        <taxon>Magnoliopsida</taxon>
        <taxon>eudicotyledons</taxon>
        <taxon>Gunneridae</taxon>
        <taxon>Pentapetalae</taxon>
        <taxon>rosids</taxon>
        <taxon>fabids</taxon>
        <taxon>Fabales</taxon>
        <taxon>Fabaceae</taxon>
        <taxon>Papilionoideae</taxon>
        <taxon>50 kb inversion clade</taxon>
        <taxon>NPAAA clade</taxon>
        <taxon>Hologalegina</taxon>
        <taxon>IRL clade</taxon>
        <taxon>Trifolieae</taxon>
        <taxon>Trifolium</taxon>
    </lineage>
</organism>
<evidence type="ECO:0000313" key="1">
    <source>
        <dbReference type="EMBL" id="CAJ2670132.1"/>
    </source>
</evidence>
<proteinExistence type="predicted"/>
<protein>
    <submittedName>
        <fullName evidence="1">Uncharacterized protein</fullName>
    </submittedName>
</protein>
<evidence type="ECO:0000313" key="2">
    <source>
        <dbReference type="Proteomes" id="UP001177021"/>
    </source>
</evidence>